<feature type="compositionally biased region" description="Polar residues" evidence="1">
    <location>
        <begin position="1"/>
        <end position="12"/>
    </location>
</feature>
<evidence type="ECO:0000313" key="3">
    <source>
        <dbReference type="Proteomes" id="UP000038010"/>
    </source>
</evidence>
<dbReference type="RefSeq" id="XP_018003681.1">
    <property type="nucleotide sequence ID" value="XM_018146584.1"/>
</dbReference>
<feature type="compositionally biased region" description="Low complexity" evidence="1">
    <location>
        <begin position="224"/>
        <end position="239"/>
    </location>
</feature>
<dbReference type="Proteomes" id="UP000038010">
    <property type="component" value="Unassembled WGS sequence"/>
</dbReference>
<keyword evidence="3" id="KW-1185">Reference proteome</keyword>
<proteinExistence type="predicted"/>
<dbReference type="EMBL" id="LFJN01000004">
    <property type="protein sequence ID" value="KPI43718.1"/>
    <property type="molecule type" value="Genomic_DNA"/>
</dbReference>
<feature type="region of interest" description="Disordered" evidence="1">
    <location>
        <begin position="195"/>
        <end position="240"/>
    </location>
</feature>
<feature type="region of interest" description="Disordered" evidence="1">
    <location>
        <begin position="1"/>
        <end position="36"/>
    </location>
</feature>
<dbReference type="AlphaFoldDB" id="A0A0N0NQB6"/>
<protein>
    <submittedName>
        <fullName evidence="2">Uncharacterized protein</fullName>
    </submittedName>
</protein>
<dbReference type="PANTHER" id="PTHR37490:SF1">
    <property type="entry name" value="GLYCOSYLTRANSFERASE 2-LIKE DOMAIN-CONTAINING PROTEIN"/>
    <property type="match status" value="1"/>
</dbReference>
<dbReference type="OrthoDB" id="28755at2759"/>
<accession>A0A0N0NQB6</accession>
<dbReference type="GeneID" id="28738464"/>
<evidence type="ECO:0000256" key="1">
    <source>
        <dbReference type="SAM" id="MobiDB-lite"/>
    </source>
</evidence>
<organism evidence="2 3">
    <name type="scientific">Cyphellophora attinorum</name>
    <dbReference type="NCBI Taxonomy" id="1664694"/>
    <lineage>
        <taxon>Eukaryota</taxon>
        <taxon>Fungi</taxon>
        <taxon>Dikarya</taxon>
        <taxon>Ascomycota</taxon>
        <taxon>Pezizomycotina</taxon>
        <taxon>Eurotiomycetes</taxon>
        <taxon>Chaetothyriomycetidae</taxon>
        <taxon>Chaetothyriales</taxon>
        <taxon>Cyphellophoraceae</taxon>
        <taxon>Cyphellophora</taxon>
    </lineage>
</organism>
<evidence type="ECO:0000313" key="2">
    <source>
        <dbReference type="EMBL" id="KPI43718.1"/>
    </source>
</evidence>
<dbReference type="Pfam" id="PF11913">
    <property type="entry name" value="DUF3431"/>
    <property type="match status" value="2"/>
</dbReference>
<name>A0A0N0NQB6_9EURO</name>
<reference evidence="2 3" key="1">
    <citation type="submission" date="2015-06" db="EMBL/GenBank/DDBJ databases">
        <title>Draft genome of the ant-associated black yeast Phialophora attae CBS 131958.</title>
        <authorList>
            <person name="Moreno L.F."/>
            <person name="Stielow B.J."/>
            <person name="de Hoog S."/>
            <person name="Vicente V.A."/>
            <person name="Weiss V.A."/>
            <person name="de Vries M."/>
            <person name="Cruz L.M."/>
            <person name="Souza E.M."/>
        </authorList>
    </citation>
    <scope>NUCLEOTIDE SEQUENCE [LARGE SCALE GENOMIC DNA]</scope>
    <source>
        <strain evidence="2 3">CBS 131958</strain>
    </source>
</reference>
<feature type="compositionally biased region" description="Low complexity" evidence="1">
    <location>
        <begin position="195"/>
        <end position="217"/>
    </location>
</feature>
<dbReference type="VEuPathDB" id="FungiDB:AB675_6302"/>
<comment type="caution">
    <text evidence="2">The sequence shown here is derived from an EMBL/GenBank/DDBJ whole genome shotgun (WGS) entry which is preliminary data.</text>
</comment>
<sequence>MATTPPLSQGKPTPSPTLKAVDRAPLTPPPEPATDSSTVGLCIAHYNEDLTWLQPFASNTVVYSKGPKAPSPRTFSRTVPLPNIGRETHTYLTHITQNYASLPPVTLFLQGDIHSVNEGTPAHTDLTLSELVSQAAELAPGAVLPIGLLHKFSSWDAIPYKPDWVRRRGATLVRSKYTPGQFWTDVLFPQSKLSSSTSSSISGSDSSSADSAAIPDSVTEDSRASSTSSPAQPASASATGGLPQEVRFVQGACFAVTREAIHRRPHEWWERMLKWFKELNEMNPEEGHYMERFWWAVFDEEVAVLR</sequence>
<gene>
    <name evidence="2" type="ORF">AB675_6302</name>
</gene>
<dbReference type="PANTHER" id="PTHR37490">
    <property type="entry name" value="EXPRESSED PROTEIN"/>
    <property type="match status" value="1"/>
</dbReference>
<dbReference type="InterPro" id="IPR021838">
    <property type="entry name" value="DUF3431"/>
</dbReference>